<feature type="binding site" evidence="4">
    <location>
        <position position="302"/>
    </location>
    <ligand>
        <name>FAD</name>
        <dbReference type="ChEBI" id="CHEBI:57692"/>
    </ligand>
</feature>
<evidence type="ECO:0000256" key="3">
    <source>
        <dbReference type="ARBA" id="ARBA00022827"/>
    </source>
</evidence>
<dbReference type="AlphaFoldDB" id="I2GEB2"/>
<evidence type="ECO:0000256" key="2">
    <source>
        <dbReference type="ARBA" id="ARBA00022630"/>
    </source>
</evidence>
<dbReference type="InterPro" id="IPR004099">
    <property type="entry name" value="Pyr_nucl-diS_OxRdtase_dimer"/>
</dbReference>
<keyword evidence="9" id="KW-1185">Reference proteome</keyword>
<comment type="cofactor">
    <cofactor evidence="4">
        <name>FAD</name>
        <dbReference type="ChEBI" id="CHEBI:57692"/>
    </cofactor>
    <text evidence="4">Binds 1 FAD per subunit.</text>
</comment>
<feature type="binding site" evidence="4">
    <location>
        <position position="261"/>
    </location>
    <ligand>
        <name>NAD(+)</name>
        <dbReference type="ChEBI" id="CHEBI:57540"/>
    </ligand>
</feature>
<dbReference type="EC" id="1.8.1.7" evidence="8"/>
<dbReference type="PANTHER" id="PTHR43014">
    <property type="entry name" value="MERCURIC REDUCTASE"/>
    <property type="match status" value="1"/>
</dbReference>
<proteinExistence type="inferred from homology"/>
<dbReference type="PANTHER" id="PTHR43014:SF5">
    <property type="entry name" value="GLUTATHIONE REDUCTASE (NADPH)"/>
    <property type="match status" value="1"/>
</dbReference>
<dbReference type="GO" id="GO:0000166">
    <property type="term" value="F:nucleotide binding"/>
    <property type="evidence" value="ECO:0007669"/>
    <property type="project" value="UniProtKB-KW"/>
</dbReference>
<dbReference type="InterPro" id="IPR023753">
    <property type="entry name" value="FAD/NAD-binding_dom"/>
</dbReference>
<gene>
    <name evidence="8" type="primary">merA3</name>
    <name evidence="8" type="ORF">BN8_01221</name>
</gene>
<feature type="binding site" evidence="4">
    <location>
        <begin position="171"/>
        <end position="178"/>
    </location>
    <ligand>
        <name>NAD(+)</name>
        <dbReference type="ChEBI" id="CHEBI:57540"/>
    </ligand>
</feature>
<dbReference type="Proteomes" id="UP000009309">
    <property type="component" value="Unassembled WGS sequence"/>
</dbReference>
<feature type="binding site" evidence="4">
    <location>
        <position position="50"/>
    </location>
    <ligand>
        <name>FAD</name>
        <dbReference type="ChEBI" id="CHEBI:57692"/>
    </ligand>
</feature>
<evidence type="ECO:0000256" key="1">
    <source>
        <dbReference type="ARBA" id="ARBA00007532"/>
    </source>
</evidence>
<evidence type="ECO:0000313" key="8">
    <source>
        <dbReference type="EMBL" id="CCH52237.1"/>
    </source>
</evidence>
<dbReference type="OrthoDB" id="9800167at2"/>
<organism evidence="8 9">
    <name type="scientific">Fibrisoma limi BUZ 3</name>
    <dbReference type="NCBI Taxonomy" id="1185876"/>
    <lineage>
        <taxon>Bacteria</taxon>
        <taxon>Pseudomonadati</taxon>
        <taxon>Bacteroidota</taxon>
        <taxon>Cytophagia</taxon>
        <taxon>Cytophagales</taxon>
        <taxon>Spirosomataceae</taxon>
        <taxon>Fibrisoma</taxon>
    </lineage>
</organism>
<protein>
    <submittedName>
        <fullName evidence="8">Glutathione reductase (NADPH)</fullName>
        <ecNumber evidence="8">1.8.1.7</ecNumber>
    </submittedName>
</protein>
<dbReference type="STRING" id="1185876.BN8_01221"/>
<evidence type="ECO:0000256" key="5">
    <source>
        <dbReference type="PIRSR" id="PIRSR000350-4"/>
    </source>
</evidence>
<dbReference type="eggNOG" id="COG1249">
    <property type="taxonomic scope" value="Bacteria"/>
</dbReference>
<evidence type="ECO:0000259" key="6">
    <source>
        <dbReference type="Pfam" id="PF02852"/>
    </source>
</evidence>
<dbReference type="InterPro" id="IPR001100">
    <property type="entry name" value="Pyr_nuc-diS_OxRdtase"/>
</dbReference>
<dbReference type="InterPro" id="IPR016156">
    <property type="entry name" value="FAD/NAD-linked_Rdtase_dimer_sf"/>
</dbReference>
<dbReference type="GO" id="GO:0004362">
    <property type="term" value="F:glutathione-disulfide reductase (NADPH) activity"/>
    <property type="evidence" value="ECO:0007669"/>
    <property type="project" value="UniProtKB-EC"/>
</dbReference>
<keyword evidence="3 4" id="KW-0274">FAD</keyword>
<dbReference type="PRINTS" id="PR00368">
    <property type="entry name" value="FADPNR"/>
</dbReference>
<dbReference type="PIRSF" id="PIRSF000350">
    <property type="entry name" value="Mercury_reductase_MerA"/>
    <property type="match status" value="1"/>
</dbReference>
<feature type="disulfide bond" description="Redox-active" evidence="5">
    <location>
        <begin position="41"/>
        <end position="46"/>
    </location>
</feature>
<dbReference type="Gene3D" id="3.30.390.30">
    <property type="match status" value="1"/>
</dbReference>
<keyword evidence="4" id="KW-0520">NAD</keyword>
<dbReference type="SUPFAM" id="SSF51905">
    <property type="entry name" value="FAD/NAD(P)-binding domain"/>
    <property type="match status" value="1"/>
</dbReference>
<dbReference type="RefSeq" id="WP_009280821.1">
    <property type="nucleotide sequence ID" value="NZ_CAIT01000005.1"/>
</dbReference>
<name>I2GEB2_9BACT</name>
<comment type="caution">
    <text evidence="8">The sequence shown here is derived from an EMBL/GenBank/DDBJ whole genome shotgun (WGS) entry which is preliminary data.</text>
</comment>
<evidence type="ECO:0000256" key="4">
    <source>
        <dbReference type="PIRSR" id="PIRSR000350-3"/>
    </source>
</evidence>
<dbReference type="InterPro" id="IPR036188">
    <property type="entry name" value="FAD/NAD-bd_sf"/>
</dbReference>
<dbReference type="Gene3D" id="3.50.50.60">
    <property type="entry name" value="FAD/NAD(P)-binding domain"/>
    <property type="match status" value="2"/>
</dbReference>
<dbReference type="SUPFAM" id="SSF55424">
    <property type="entry name" value="FAD/NAD-linked reductases, dimerisation (C-terminal) domain"/>
    <property type="match status" value="1"/>
</dbReference>
<keyword evidence="8" id="KW-0560">Oxidoreductase</keyword>
<reference evidence="8 9" key="1">
    <citation type="journal article" date="2012" name="J. Bacteriol.">
        <title>Genome Sequence of the Filamentous Bacterium Fibrisoma limi BUZ 3T.</title>
        <authorList>
            <person name="Filippini M."/>
            <person name="Qi W."/>
            <person name="Jaenicke S."/>
            <person name="Goesmann A."/>
            <person name="Smits T.H."/>
            <person name="Bagheri H.C."/>
        </authorList>
    </citation>
    <scope>NUCLEOTIDE SEQUENCE [LARGE SCALE GENOMIC DNA]</scope>
    <source>
        <strain evidence="9">BUZ 3T</strain>
    </source>
</reference>
<accession>I2GEB2</accession>
<dbReference type="Pfam" id="PF07992">
    <property type="entry name" value="Pyr_redox_2"/>
    <property type="match status" value="1"/>
</dbReference>
<dbReference type="PRINTS" id="PR00411">
    <property type="entry name" value="PNDRDTASEI"/>
</dbReference>
<keyword evidence="2" id="KW-0285">Flavoprotein</keyword>
<evidence type="ECO:0000313" key="9">
    <source>
        <dbReference type="Proteomes" id="UP000009309"/>
    </source>
</evidence>
<dbReference type="Pfam" id="PF02852">
    <property type="entry name" value="Pyr_redox_dim"/>
    <property type="match status" value="1"/>
</dbReference>
<comment type="similarity">
    <text evidence="1">Belongs to the class-I pyridine nucleotide-disulfide oxidoreductase family.</text>
</comment>
<feature type="domain" description="FAD/NAD(P)-binding" evidence="7">
    <location>
        <begin position="5"/>
        <end position="318"/>
    </location>
</feature>
<keyword evidence="4" id="KW-0547">Nucleotide-binding</keyword>
<dbReference type="EMBL" id="CAIT01000005">
    <property type="protein sequence ID" value="CCH52237.1"/>
    <property type="molecule type" value="Genomic_DNA"/>
</dbReference>
<sequence>MQQFDAIVIGTGTAGKSTAEQLHQAGKSVAIIDKLPFGGTCSQRGCDQKKILVGASELVARSGRMRENGIATAARIDWPELIRFKRTFTDPIPEKTEQQFAEAGITAFHGTARFIAPNAVQVGDTQLQADHIVIAAGARPAPLGIPGEELLTDSSGFMELEQLPNDIVMVGGGYIAFEFAHVASQAGAKVTIVHQGERPLEPFDPDLVKLLVKATEDMGISILLNAEVVSVAGEPGAFRVGIKQQGQERSLNTSLVVHTAGRPADLLDLDLDKAGVDYNEKGVAVNEFLQSPSNPAVYACGDVAEKGLPLTPVASWEADIVAANILNGNQQRYTETAVPSVVFTWPDLATVGMSEEAARKSGKTIRVSFSETTDWYESRRINEPISGYKLLIDEDAGLLVGAHLLGVGSDELINVLTLAINHKIPVESLRTTLFAYPTRASGLASMLK</sequence>
<evidence type="ECO:0000259" key="7">
    <source>
        <dbReference type="Pfam" id="PF07992"/>
    </source>
</evidence>
<feature type="domain" description="Pyridine nucleotide-disulphide oxidoreductase dimerisation" evidence="6">
    <location>
        <begin position="338"/>
        <end position="441"/>
    </location>
</feature>